<dbReference type="GO" id="GO:0006508">
    <property type="term" value="P:proteolysis"/>
    <property type="evidence" value="ECO:0007669"/>
    <property type="project" value="UniProtKB-KW"/>
</dbReference>
<evidence type="ECO:0000256" key="4">
    <source>
        <dbReference type="ARBA" id="ARBA00022801"/>
    </source>
</evidence>
<proteinExistence type="inferred from homology"/>
<feature type="signal peptide" evidence="9">
    <location>
        <begin position="1"/>
        <end position="16"/>
    </location>
</feature>
<keyword evidence="12" id="KW-1185">Reference proteome</keyword>
<evidence type="ECO:0000256" key="6">
    <source>
        <dbReference type="ARBA" id="ARBA00023145"/>
    </source>
</evidence>
<dbReference type="InterPro" id="IPR009003">
    <property type="entry name" value="Peptidase_S1_PA"/>
</dbReference>
<dbReference type="PROSITE" id="PS00135">
    <property type="entry name" value="TRYPSIN_SER"/>
    <property type="match status" value="1"/>
</dbReference>
<dbReference type="InterPro" id="IPR018114">
    <property type="entry name" value="TRYPSIN_HIS"/>
</dbReference>
<gene>
    <name evidence="11" type="ORF">HHI36_012008</name>
</gene>
<dbReference type="SUPFAM" id="SSF50494">
    <property type="entry name" value="Trypsin-like serine proteases"/>
    <property type="match status" value="1"/>
</dbReference>
<dbReference type="PROSITE" id="PS00134">
    <property type="entry name" value="TRYPSIN_HIS"/>
    <property type="match status" value="1"/>
</dbReference>
<evidence type="ECO:0000256" key="3">
    <source>
        <dbReference type="ARBA" id="ARBA00022729"/>
    </source>
</evidence>
<reference evidence="11 12" key="1">
    <citation type="journal article" date="2021" name="BMC Biol.">
        <title>Horizontally acquired antibacterial genes associated with adaptive radiation of ladybird beetles.</title>
        <authorList>
            <person name="Li H.S."/>
            <person name="Tang X.F."/>
            <person name="Huang Y.H."/>
            <person name="Xu Z.Y."/>
            <person name="Chen M.L."/>
            <person name="Du X.Y."/>
            <person name="Qiu B.Y."/>
            <person name="Chen P.T."/>
            <person name="Zhang W."/>
            <person name="Slipinski A."/>
            <person name="Escalona H.E."/>
            <person name="Waterhouse R.M."/>
            <person name="Zwick A."/>
            <person name="Pang H."/>
        </authorList>
    </citation>
    <scope>NUCLEOTIDE SEQUENCE [LARGE SCALE GENOMIC DNA]</scope>
    <source>
        <strain evidence="11">SYSU2018</strain>
    </source>
</reference>
<organism evidence="11 12">
    <name type="scientific">Cryptolaemus montrouzieri</name>
    <dbReference type="NCBI Taxonomy" id="559131"/>
    <lineage>
        <taxon>Eukaryota</taxon>
        <taxon>Metazoa</taxon>
        <taxon>Ecdysozoa</taxon>
        <taxon>Arthropoda</taxon>
        <taxon>Hexapoda</taxon>
        <taxon>Insecta</taxon>
        <taxon>Pterygota</taxon>
        <taxon>Neoptera</taxon>
        <taxon>Endopterygota</taxon>
        <taxon>Coleoptera</taxon>
        <taxon>Polyphaga</taxon>
        <taxon>Cucujiformia</taxon>
        <taxon>Coccinelloidea</taxon>
        <taxon>Coccinellidae</taxon>
        <taxon>Scymninae</taxon>
        <taxon>Scymnini</taxon>
        <taxon>Cryptolaemus</taxon>
    </lineage>
</organism>
<dbReference type="Proteomes" id="UP001516400">
    <property type="component" value="Unassembled WGS sequence"/>
</dbReference>
<dbReference type="InterPro" id="IPR050430">
    <property type="entry name" value="Peptidase_S1"/>
</dbReference>
<evidence type="ECO:0000256" key="1">
    <source>
        <dbReference type="ARBA" id="ARBA00007664"/>
    </source>
</evidence>
<evidence type="ECO:0000256" key="5">
    <source>
        <dbReference type="ARBA" id="ARBA00022825"/>
    </source>
</evidence>
<dbReference type="SMART" id="SM00020">
    <property type="entry name" value="Tryp_SPc"/>
    <property type="match status" value="1"/>
</dbReference>
<evidence type="ECO:0000256" key="2">
    <source>
        <dbReference type="ARBA" id="ARBA00022670"/>
    </source>
</evidence>
<feature type="chain" id="PRO_5044822767" description="Peptidase S1 domain-containing protein" evidence="9">
    <location>
        <begin position="17"/>
        <end position="277"/>
    </location>
</feature>
<evidence type="ECO:0000256" key="9">
    <source>
        <dbReference type="SAM" id="SignalP"/>
    </source>
</evidence>
<keyword evidence="5 8" id="KW-0720">Serine protease</keyword>
<dbReference type="Pfam" id="PF00089">
    <property type="entry name" value="Trypsin"/>
    <property type="match status" value="1"/>
</dbReference>
<dbReference type="FunFam" id="2.40.10.10:FF:000077">
    <property type="entry name" value="Predicted protein"/>
    <property type="match status" value="1"/>
</dbReference>
<sequence length="277" mass="30283">MLRVLLFVSLFSCYFCEDIDYSTENSTEIYEIFDDENLLPDLPELDGRIIGGTPANIYQLPYQVSLQLSRQHICGGSIIHPSYILTAAHCVDGQSSRKFTVRAGSSHTSGGGTISRVCSIRKHSSYNDYNQDNDIAVLKLCNSLPIGDGIQKVALPEQNEVTHDGSVATVSGWGYTSEGSGEITRTLQQVQVPLVNQVACRRLYRGTGSITENMICAGETAEGGKDSCQGDSGGPLVQQGKQIGVVSWGYGCARPRYPGVYTRISKYRNWIKSHTNI</sequence>
<accession>A0ABD2ND15</accession>
<protein>
    <recommendedName>
        <fullName evidence="10">Peptidase S1 domain-containing protein</fullName>
    </recommendedName>
</protein>
<keyword evidence="3 9" id="KW-0732">Signal</keyword>
<evidence type="ECO:0000256" key="7">
    <source>
        <dbReference type="ARBA" id="ARBA00023157"/>
    </source>
</evidence>
<dbReference type="EMBL" id="JABFTP020000103">
    <property type="protein sequence ID" value="KAL3276636.1"/>
    <property type="molecule type" value="Genomic_DNA"/>
</dbReference>
<evidence type="ECO:0000256" key="8">
    <source>
        <dbReference type="RuleBase" id="RU363034"/>
    </source>
</evidence>
<keyword evidence="2 8" id="KW-0645">Protease</keyword>
<dbReference type="InterPro" id="IPR033116">
    <property type="entry name" value="TRYPSIN_SER"/>
</dbReference>
<dbReference type="InterPro" id="IPR043504">
    <property type="entry name" value="Peptidase_S1_PA_chymotrypsin"/>
</dbReference>
<dbReference type="AlphaFoldDB" id="A0ABD2ND15"/>
<keyword evidence="4 8" id="KW-0378">Hydrolase</keyword>
<evidence type="ECO:0000313" key="11">
    <source>
        <dbReference type="EMBL" id="KAL3276636.1"/>
    </source>
</evidence>
<dbReference type="InterPro" id="IPR001314">
    <property type="entry name" value="Peptidase_S1A"/>
</dbReference>
<dbReference type="InterPro" id="IPR001254">
    <property type="entry name" value="Trypsin_dom"/>
</dbReference>
<dbReference type="PANTHER" id="PTHR24276">
    <property type="entry name" value="POLYSERASE-RELATED"/>
    <property type="match status" value="1"/>
</dbReference>
<evidence type="ECO:0000313" key="12">
    <source>
        <dbReference type="Proteomes" id="UP001516400"/>
    </source>
</evidence>
<evidence type="ECO:0000259" key="10">
    <source>
        <dbReference type="PROSITE" id="PS50240"/>
    </source>
</evidence>
<dbReference type="PANTHER" id="PTHR24276:SF91">
    <property type="entry name" value="AT26814P-RELATED"/>
    <property type="match status" value="1"/>
</dbReference>
<keyword evidence="6" id="KW-0865">Zymogen</keyword>
<feature type="domain" description="Peptidase S1" evidence="10">
    <location>
        <begin position="49"/>
        <end position="276"/>
    </location>
</feature>
<dbReference type="Gene3D" id="2.40.10.10">
    <property type="entry name" value="Trypsin-like serine proteases"/>
    <property type="match status" value="1"/>
</dbReference>
<comment type="similarity">
    <text evidence="1">Belongs to the peptidase S1 family.</text>
</comment>
<dbReference type="CDD" id="cd00190">
    <property type="entry name" value="Tryp_SPc"/>
    <property type="match status" value="1"/>
</dbReference>
<name>A0ABD2ND15_9CUCU</name>
<comment type="caution">
    <text evidence="11">The sequence shown here is derived from an EMBL/GenBank/DDBJ whole genome shotgun (WGS) entry which is preliminary data.</text>
</comment>
<dbReference type="PROSITE" id="PS50240">
    <property type="entry name" value="TRYPSIN_DOM"/>
    <property type="match status" value="1"/>
</dbReference>
<dbReference type="PRINTS" id="PR00722">
    <property type="entry name" value="CHYMOTRYPSIN"/>
</dbReference>
<keyword evidence="7" id="KW-1015">Disulfide bond</keyword>
<dbReference type="GO" id="GO:0008236">
    <property type="term" value="F:serine-type peptidase activity"/>
    <property type="evidence" value="ECO:0007669"/>
    <property type="project" value="UniProtKB-KW"/>
</dbReference>